<dbReference type="OrthoDB" id="2678246at2759"/>
<sequence length="215" mass="23958">DLLSWILQHPADHAVLFNETIDQNVQGKPHSQRKKEINAVIANAIFHEDKQYGESYASHPARFASAVASRLVTLKNKYRQHASRFKSTSEGINPNNPSYQNLQEQVLAEFLFWEECDQLWHGNPTYDARVFNATLGANWTGDFLSIIKSGGTTAPLAQDSAQLQDQGDAVDYPAPSTTANWDSDPNISMDVEEKEDRESGDEQRSEGGILPEGLL</sequence>
<dbReference type="Proteomes" id="UP000054018">
    <property type="component" value="Unassembled WGS sequence"/>
</dbReference>
<dbReference type="AlphaFoldDB" id="A0A0C9Z435"/>
<evidence type="ECO:0000313" key="2">
    <source>
        <dbReference type="EMBL" id="KIK14783.1"/>
    </source>
</evidence>
<evidence type="ECO:0000313" key="3">
    <source>
        <dbReference type="Proteomes" id="UP000054018"/>
    </source>
</evidence>
<feature type="compositionally biased region" description="Basic and acidic residues" evidence="1">
    <location>
        <begin position="194"/>
        <end position="205"/>
    </location>
</feature>
<organism evidence="2 3">
    <name type="scientific">Pisolithus microcarpus 441</name>
    <dbReference type="NCBI Taxonomy" id="765257"/>
    <lineage>
        <taxon>Eukaryota</taxon>
        <taxon>Fungi</taxon>
        <taxon>Dikarya</taxon>
        <taxon>Basidiomycota</taxon>
        <taxon>Agaricomycotina</taxon>
        <taxon>Agaricomycetes</taxon>
        <taxon>Agaricomycetidae</taxon>
        <taxon>Boletales</taxon>
        <taxon>Sclerodermatineae</taxon>
        <taxon>Pisolithaceae</taxon>
        <taxon>Pisolithus</taxon>
    </lineage>
</organism>
<evidence type="ECO:0000256" key="1">
    <source>
        <dbReference type="SAM" id="MobiDB-lite"/>
    </source>
</evidence>
<name>A0A0C9Z435_9AGAM</name>
<keyword evidence="3" id="KW-1185">Reference proteome</keyword>
<dbReference type="EMBL" id="KN833923">
    <property type="protein sequence ID" value="KIK14783.1"/>
    <property type="molecule type" value="Genomic_DNA"/>
</dbReference>
<reference evidence="3" key="2">
    <citation type="submission" date="2015-01" db="EMBL/GenBank/DDBJ databases">
        <title>Evolutionary Origins and Diversification of the Mycorrhizal Mutualists.</title>
        <authorList>
            <consortium name="DOE Joint Genome Institute"/>
            <consortium name="Mycorrhizal Genomics Consortium"/>
            <person name="Kohler A."/>
            <person name="Kuo A."/>
            <person name="Nagy L.G."/>
            <person name="Floudas D."/>
            <person name="Copeland A."/>
            <person name="Barry K.W."/>
            <person name="Cichocki N."/>
            <person name="Veneault-Fourrey C."/>
            <person name="LaButti K."/>
            <person name="Lindquist E.A."/>
            <person name="Lipzen A."/>
            <person name="Lundell T."/>
            <person name="Morin E."/>
            <person name="Murat C."/>
            <person name="Riley R."/>
            <person name="Ohm R."/>
            <person name="Sun H."/>
            <person name="Tunlid A."/>
            <person name="Henrissat B."/>
            <person name="Grigoriev I.V."/>
            <person name="Hibbett D.S."/>
            <person name="Martin F."/>
        </authorList>
    </citation>
    <scope>NUCLEOTIDE SEQUENCE [LARGE SCALE GENOMIC DNA]</scope>
    <source>
        <strain evidence="3">441</strain>
    </source>
</reference>
<dbReference type="HOGENOM" id="CLU_088009_0_0_1"/>
<reference evidence="2 3" key="1">
    <citation type="submission" date="2014-04" db="EMBL/GenBank/DDBJ databases">
        <authorList>
            <consortium name="DOE Joint Genome Institute"/>
            <person name="Kuo A."/>
            <person name="Kohler A."/>
            <person name="Costa M.D."/>
            <person name="Nagy L.G."/>
            <person name="Floudas D."/>
            <person name="Copeland A."/>
            <person name="Barry K.W."/>
            <person name="Cichocki N."/>
            <person name="Veneault-Fourrey C."/>
            <person name="LaButti K."/>
            <person name="Lindquist E.A."/>
            <person name="Lipzen A."/>
            <person name="Lundell T."/>
            <person name="Morin E."/>
            <person name="Murat C."/>
            <person name="Sun H."/>
            <person name="Tunlid A."/>
            <person name="Henrissat B."/>
            <person name="Grigoriev I.V."/>
            <person name="Hibbett D.S."/>
            <person name="Martin F."/>
            <person name="Nordberg H.P."/>
            <person name="Cantor M.N."/>
            <person name="Hua S.X."/>
        </authorList>
    </citation>
    <scope>NUCLEOTIDE SEQUENCE [LARGE SCALE GENOMIC DNA]</scope>
    <source>
        <strain evidence="2 3">441</strain>
    </source>
</reference>
<feature type="compositionally biased region" description="Polar residues" evidence="1">
    <location>
        <begin position="175"/>
        <end position="186"/>
    </location>
</feature>
<feature type="region of interest" description="Disordered" evidence="1">
    <location>
        <begin position="157"/>
        <end position="215"/>
    </location>
</feature>
<gene>
    <name evidence="2" type="ORF">PISMIDRAFT_17056</name>
</gene>
<protein>
    <submittedName>
        <fullName evidence="2">Unplaced genomic scaffold scaffold_239, whole genome shotgun sequence</fullName>
    </submittedName>
</protein>
<feature type="non-terminal residue" evidence="2">
    <location>
        <position position="1"/>
    </location>
</feature>
<proteinExistence type="predicted"/>
<accession>A0A0C9Z435</accession>